<name>A0A2T9Y4H0_9FUNG</name>
<dbReference type="Proteomes" id="UP000245383">
    <property type="component" value="Unassembled WGS sequence"/>
</dbReference>
<evidence type="ECO:0000313" key="1">
    <source>
        <dbReference type="EMBL" id="PVU87231.1"/>
    </source>
</evidence>
<organism evidence="1 2">
    <name type="scientific">Smittium simulii</name>
    <dbReference type="NCBI Taxonomy" id="133385"/>
    <lineage>
        <taxon>Eukaryota</taxon>
        <taxon>Fungi</taxon>
        <taxon>Fungi incertae sedis</taxon>
        <taxon>Zoopagomycota</taxon>
        <taxon>Kickxellomycotina</taxon>
        <taxon>Harpellomycetes</taxon>
        <taxon>Harpellales</taxon>
        <taxon>Legeriomycetaceae</taxon>
        <taxon>Smittium</taxon>
    </lineage>
</organism>
<reference evidence="1 2" key="1">
    <citation type="journal article" date="2018" name="MBio">
        <title>Comparative Genomics Reveals the Core Gene Toolbox for the Fungus-Insect Symbiosis.</title>
        <authorList>
            <person name="Wang Y."/>
            <person name="Stata M."/>
            <person name="Wang W."/>
            <person name="Stajich J.E."/>
            <person name="White M.M."/>
            <person name="Moncalvo J.M."/>
        </authorList>
    </citation>
    <scope>NUCLEOTIDE SEQUENCE [LARGE SCALE GENOMIC DNA]</scope>
    <source>
        <strain evidence="1 2">SWE-8-4</strain>
    </source>
</reference>
<dbReference type="EMBL" id="MBFR01000535">
    <property type="protein sequence ID" value="PVU87231.1"/>
    <property type="molecule type" value="Genomic_DNA"/>
</dbReference>
<comment type="caution">
    <text evidence="1">The sequence shown here is derived from an EMBL/GenBank/DDBJ whole genome shotgun (WGS) entry which is preliminary data.</text>
</comment>
<evidence type="ECO:0000313" key="2">
    <source>
        <dbReference type="Proteomes" id="UP000245383"/>
    </source>
</evidence>
<proteinExistence type="predicted"/>
<gene>
    <name evidence="1" type="ORF">BB561_006426</name>
</gene>
<accession>A0A2T9Y4H0</accession>
<dbReference type="AlphaFoldDB" id="A0A2T9Y4H0"/>
<dbReference type="OrthoDB" id="5588518at2759"/>
<keyword evidence="2" id="KW-1185">Reference proteome</keyword>
<protein>
    <submittedName>
        <fullName evidence="1">Uncharacterized protein</fullName>
    </submittedName>
</protein>
<sequence length="281" mass="32254">MHSNLCNQLLTRSSNTKKMWEISSSDKSWSRIKSDRPKYKNYFSNTLYPDLKAHINYVFKIRNRTYWAARRYAKSVFIEKRFIGECLFCRNITPETIENVLLECSRAYTQIIARFNLNEVSWQAPRGGVKTFNHNDPHLLCVKTTLATSKFLNKIALPSYLMLSSIRLVPIFTDKCTPDTGTLLPPPLSKQTRLEYSTVAKAGLIDPVLKSDCYFDFKPKKNQFLDIPEVDFGSDSNYPSSSPAVSIMDTKHVQKDSFGIINMELVNQLSIHSANIEIDMQ</sequence>